<dbReference type="Proteomes" id="UP000087766">
    <property type="component" value="Chromosome 6"/>
</dbReference>
<evidence type="ECO:0000313" key="2">
    <source>
        <dbReference type="RefSeq" id="XP_022637415.1"/>
    </source>
</evidence>
<evidence type="ECO:0000313" key="1">
    <source>
        <dbReference type="Proteomes" id="UP000087766"/>
    </source>
</evidence>
<dbReference type="RefSeq" id="XP_022637415.1">
    <property type="nucleotide sequence ID" value="XM_022781694.1"/>
</dbReference>
<dbReference type="AlphaFoldDB" id="A0A3Q0F041"/>
<protein>
    <submittedName>
        <fullName evidence="2">DnaJ protein ERDJ2B-like</fullName>
    </submittedName>
</protein>
<organism evidence="1 2">
    <name type="scientific">Vigna radiata var. radiata</name>
    <name type="common">Mung bean</name>
    <name type="synonym">Phaseolus aureus</name>
    <dbReference type="NCBI Taxonomy" id="3916"/>
    <lineage>
        <taxon>Eukaryota</taxon>
        <taxon>Viridiplantae</taxon>
        <taxon>Streptophyta</taxon>
        <taxon>Embryophyta</taxon>
        <taxon>Tracheophyta</taxon>
        <taxon>Spermatophyta</taxon>
        <taxon>Magnoliopsida</taxon>
        <taxon>eudicotyledons</taxon>
        <taxon>Gunneridae</taxon>
        <taxon>Pentapetalae</taxon>
        <taxon>rosids</taxon>
        <taxon>fabids</taxon>
        <taxon>Fabales</taxon>
        <taxon>Fabaceae</taxon>
        <taxon>Papilionoideae</taxon>
        <taxon>50 kb inversion clade</taxon>
        <taxon>NPAAA clade</taxon>
        <taxon>indigoferoid/millettioid clade</taxon>
        <taxon>Phaseoleae</taxon>
        <taxon>Vigna</taxon>
    </lineage>
</organism>
<gene>
    <name evidence="2" type="primary">LOC111241805</name>
</gene>
<accession>A0A3Q0F041</accession>
<keyword evidence="1" id="KW-1185">Reference proteome</keyword>
<proteinExistence type="predicted"/>
<reference evidence="2" key="2">
    <citation type="submission" date="2025-08" db="UniProtKB">
        <authorList>
            <consortium name="RefSeq"/>
        </authorList>
    </citation>
    <scope>IDENTIFICATION</scope>
    <source>
        <tissue evidence="2">Leaf</tissue>
    </source>
</reference>
<name>A0A3Q0F041_VIGRR</name>
<reference evidence="1" key="1">
    <citation type="journal article" date="2014" name="Nat. Commun.">
        <title>Genome sequence of mungbean and insights into evolution within Vigna species.</title>
        <authorList>
            <person name="Kang Y.J."/>
            <person name="Kim S.K."/>
            <person name="Kim M.Y."/>
            <person name="Lestari P."/>
            <person name="Kim K.H."/>
            <person name="Ha B.K."/>
            <person name="Jun T.H."/>
            <person name="Hwang W.J."/>
            <person name="Lee T."/>
            <person name="Lee J."/>
            <person name="Shim S."/>
            <person name="Yoon M.Y."/>
            <person name="Jang Y.E."/>
            <person name="Han K.S."/>
            <person name="Taeprayoon P."/>
            <person name="Yoon N."/>
            <person name="Somta P."/>
            <person name="Tanya P."/>
            <person name="Kim K.S."/>
            <person name="Gwag J.G."/>
            <person name="Moon J.K."/>
            <person name="Lee Y.H."/>
            <person name="Park B.S."/>
            <person name="Bombarely A."/>
            <person name="Doyle J.J."/>
            <person name="Jackson S.A."/>
            <person name="Schafleitner R."/>
            <person name="Srinives P."/>
            <person name="Varshney R.K."/>
            <person name="Lee S.H."/>
        </authorList>
    </citation>
    <scope>NUCLEOTIDE SEQUENCE [LARGE SCALE GENOMIC DNA]</scope>
    <source>
        <strain evidence="1">cv. VC1973A</strain>
    </source>
</reference>
<dbReference type="KEGG" id="vra:111241805"/>
<sequence>MAIPIVSYTITKLYRAASKKAKSIHYQCLNARGLISNVVMESLMMILEASDIFYVVGRLWRGNVDAACGEGVEERCGKIPLCI</sequence>
<dbReference type="GeneID" id="111241805"/>